<feature type="compositionally biased region" description="Basic and acidic residues" evidence="1">
    <location>
        <begin position="740"/>
        <end position="749"/>
    </location>
</feature>
<gene>
    <name evidence="2" type="ORF">SK128_003211</name>
</gene>
<sequence length="1063" mass="122482">LTSWNKARPTSWSAQDLRAAVDEAKEQIRSSREDLHRLYGSTKSLTQELGSLGDLRGSSSDLNATIKDITPYSSFSSYLAMRTKSPARPPLSRTSSLQGTTSTSSSVRRQEEEEEKKLKAELEEPSKTKLPTEPVSRSSLLSSISESKTTTSKPTLSSISEGTRKSSSLSTIGEAKPPKPPSRLKPSIKLGDISETPPKEDKPKKNILSLRGDLTNSSLEVKSEDDSVDAAYVVQLSKPKKEAKRVEIDLQPEVDRLSKELKEKNQEVNELEERVTTLERENKDLSAKRSKFGDVRKHTELSRMQQKVDDLSDDMKSKNKEIKDLKKEIEKRPLPKDVEKTMEDLRSKLQAAEQLCEELMDENEEYKKEVRALEDEIEEMQDNFREEQADEYRDLKRELEQTAKNCRVLQFKLKKAERRSDMLERDKGDIEDKLKELQVGDGDVERAEKIKNLEKEVNLAKEVSMKMHDEMEKMQKQLEEAEKDKKMLTEKFKDQPVKPGGKYSRSQMMGRQGSQDNTDQLIRDLQDASEREQDLKDQLKFAEEETKNLRKKLSRVEEENETLALQLKKMSTKAKADRQRSLERSGSLERASSLERGQLSRQGSTEKPPVKEPDEGITEDLDPTELKIQLELNEQEAAVLRRKVEDLETENERLQKEIKGVLSSSDLRPKKGDVSSSKLDKEAEYWKNKVSDVEQENERLCDENKRLQLKAIKRLPLSGGETSYIERQVMEDKVRRLEKKLKESSEKLKNATISSSVGNDLDGKTKGTNDVDLDNVRREITEKDNEITTLKAKVQEMQENCDKVTKECEDMKNASAYKDRTPKKPKDLTPKATLIKWVDELESECARLHVALMEVDKKKKGRPSSEDLTSLRDLEDKLERERERNDELSRQLREEREKLDKPVSNRRGQSDDIRRYEERIESLKNDLAKEKEKNEELKAKTGASSVGFEEHRAAQTEKHKLQKELSSAQQTNTVLERKLKDSEESLKLAEKAEKKAKTALEKLEHRLEEERNTVTQAEDRQKELATSWLKEREDMKTELTDFKRQKEKTERELRMAKKARDSL</sequence>
<feature type="region of interest" description="Disordered" evidence="1">
    <location>
        <begin position="567"/>
        <end position="626"/>
    </location>
</feature>
<feature type="compositionally biased region" description="Basic and acidic residues" evidence="1">
    <location>
        <begin position="948"/>
        <end position="963"/>
    </location>
</feature>
<feature type="compositionally biased region" description="Basic and acidic residues" evidence="1">
    <location>
        <begin position="108"/>
        <end position="127"/>
    </location>
</feature>
<protein>
    <submittedName>
        <fullName evidence="2">Uncharacterized protein</fullName>
    </submittedName>
</protein>
<feature type="region of interest" description="Disordered" evidence="1">
    <location>
        <begin position="1036"/>
        <end position="1063"/>
    </location>
</feature>
<keyword evidence="3" id="KW-1185">Reference proteome</keyword>
<dbReference type="Gene3D" id="1.10.287.1490">
    <property type="match status" value="1"/>
</dbReference>
<reference evidence="2 3" key="1">
    <citation type="submission" date="2023-11" db="EMBL/GenBank/DDBJ databases">
        <title>Halocaridina rubra genome assembly.</title>
        <authorList>
            <person name="Smith C."/>
        </authorList>
    </citation>
    <scope>NUCLEOTIDE SEQUENCE [LARGE SCALE GENOMIC DNA]</scope>
    <source>
        <strain evidence="2">EP-1</strain>
        <tissue evidence="2">Whole</tissue>
    </source>
</reference>
<feature type="non-terminal residue" evidence="2">
    <location>
        <position position="1063"/>
    </location>
</feature>
<feature type="compositionally biased region" description="Polar residues" evidence="1">
    <location>
        <begin position="964"/>
        <end position="973"/>
    </location>
</feature>
<feature type="non-terminal residue" evidence="2">
    <location>
        <position position="1"/>
    </location>
</feature>
<feature type="compositionally biased region" description="Low complexity" evidence="1">
    <location>
        <begin position="92"/>
        <end position="106"/>
    </location>
</feature>
<feature type="region of interest" description="Disordered" evidence="1">
    <location>
        <begin position="740"/>
        <end position="773"/>
    </location>
</feature>
<evidence type="ECO:0000313" key="3">
    <source>
        <dbReference type="Proteomes" id="UP001381693"/>
    </source>
</evidence>
<comment type="caution">
    <text evidence="2">The sequence shown here is derived from an EMBL/GenBank/DDBJ whole genome shotgun (WGS) entry which is preliminary data.</text>
</comment>
<name>A0AAN9A289_HALRR</name>
<evidence type="ECO:0000313" key="2">
    <source>
        <dbReference type="EMBL" id="KAK7072428.1"/>
    </source>
</evidence>
<dbReference type="AlphaFoldDB" id="A0AAN9A289"/>
<feature type="compositionally biased region" description="Basic and acidic residues" evidence="1">
    <location>
        <begin position="863"/>
        <end position="939"/>
    </location>
</feature>
<feature type="region of interest" description="Disordered" evidence="1">
    <location>
        <begin position="464"/>
        <end position="540"/>
    </location>
</feature>
<evidence type="ECO:0000256" key="1">
    <source>
        <dbReference type="SAM" id="MobiDB-lite"/>
    </source>
</evidence>
<dbReference type="PANTHER" id="PTHR15742">
    <property type="entry name" value="GIRDIN"/>
    <property type="match status" value="1"/>
</dbReference>
<feature type="region of interest" description="Disordered" evidence="1">
    <location>
        <begin position="81"/>
        <end position="226"/>
    </location>
</feature>
<feature type="compositionally biased region" description="Basic and acidic residues" evidence="1">
    <location>
        <begin position="761"/>
        <end position="773"/>
    </location>
</feature>
<feature type="compositionally biased region" description="Polar residues" evidence="1">
    <location>
        <begin position="504"/>
        <end position="520"/>
    </location>
</feature>
<organism evidence="2 3">
    <name type="scientific">Halocaridina rubra</name>
    <name type="common">Hawaiian red shrimp</name>
    <dbReference type="NCBI Taxonomy" id="373956"/>
    <lineage>
        <taxon>Eukaryota</taxon>
        <taxon>Metazoa</taxon>
        <taxon>Ecdysozoa</taxon>
        <taxon>Arthropoda</taxon>
        <taxon>Crustacea</taxon>
        <taxon>Multicrustacea</taxon>
        <taxon>Malacostraca</taxon>
        <taxon>Eumalacostraca</taxon>
        <taxon>Eucarida</taxon>
        <taxon>Decapoda</taxon>
        <taxon>Pleocyemata</taxon>
        <taxon>Caridea</taxon>
        <taxon>Atyoidea</taxon>
        <taxon>Atyidae</taxon>
        <taxon>Halocaridina</taxon>
    </lineage>
</organism>
<proteinExistence type="predicted"/>
<dbReference type="EMBL" id="JAXCGZ010013497">
    <property type="protein sequence ID" value="KAK7072428.1"/>
    <property type="molecule type" value="Genomic_DNA"/>
</dbReference>
<dbReference type="PANTHER" id="PTHR15742:SF5">
    <property type="entry name" value="GIRDIN"/>
    <property type="match status" value="1"/>
</dbReference>
<feature type="compositionally biased region" description="Low complexity" evidence="1">
    <location>
        <begin position="132"/>
        <end position="160"/>
    </location>
</feature>
<feature type="region of interest" description="Disordered" evidence="1">
    <location>
        <begin position="296"/>
        <end position="316"/>
    </location>
</feature>
<feature type="compositionally biased region" description="Basic and acidic residues" evidence="1">
    <location>
        <begin position="574"/>
        <end position="587"/>
    </location>
</feature>
<feature type="region of interest" description="Disordered" evidence="1">
    <location>
        <begin position="854"/>
        <end position="973"/>
    </location>
</feature>
<feature type="compositionally biased region" description="Basic and acidic residues" evidence="1">
    <location>
        <begin position="464"/>
        <end position="496"/>
    </location>
</feature>
<feature type="compositionally biased region" description="Basic and acidic residues" evidence="1">
    <location>
        <begin position="521"/>
        <end position="540"/>
    </location>
</feature>
<accession>A0AAN9A289</accession>
<dbReference type="InterPro" id="IPR049885">
    <property type="entry name" value="MTCL1-3"/>
</dbReference>
<dbReference type="Proteomes" id="UP001381693">
    <property type="component" value="Unassembled WGS sequence"/>
</dbReference>